<dbReference type="SUPFAM" id="SSF51658">
    <property type="entry name" value="Xylose isomerase-like"/>
    <property type="match status" value="1"/>
</dbReference>
<dbReference type="EMBL" id="CP002394">
    <property type="protein sequence ID" value="ADU28570.1"/>
    <property type="molecule type" value="Genomic_DNA"/>
</dbReference>
<keyword evidence="2" id="KW-0413">Isomerase</keyword>
<dbReference type="InterPro" id="IPR050312">
    <property type="entry name" value="IolE/XylAMocC-like"/>
</dbReference>
<dbReference type="GO" id="GO:0016853">
    <property type="term" value="F:isomerase activity"/>
    <property type="evidence" value="ECO:0007669"/>
    <property type="project" value="UniProtKB-KW"/>
</dbReference>
<keyword evidence="3" id="KW-1185">Reference proteome</keyword>
<gene>
    <name evidence="2" type="ordered locus">Bcell_0283</name>
</gene>
<dbReference type="KEGG" id="bco:Bcell_0283"/>
<dbReference type="AlphaFoldDB" id="E6TUY7"/>
<evidence type="ECO:0000259" key="1">
    <source>
        <dbReference type="Pfam" id="PF01261"/>
    </source>
</evidence>
<protein>
    <submittedName>
        <fullName evidence="2">Xylose isomerase domain-containing protein TIM barrel</fullName>
    </submittedName>
</protein>
<accession>E6TUY7</accession>
<dbReference type="STRING" id="649639.Bcell_0283"/>
<dbReference type="eggNOG" id="COG1082">
    <property type="taxonomic scope" value="Bacteria"/>
</dbReference>
<evidence type="ECO:0000313" key="3">
    <source>
        <dbReference type="Proteomes" id="UP000001401"/>
    </source>
</evidence>
<dbReference type="Gene3D" id="3.20.20.150">
    <property type="entry name" value="Divalent-metal-dependent TIM barrel enzymes"/>
    <property type="match status" value="1"/>
</dbReference>
<dbReference type="Pfam" id="PF01261">
    <property type="entry name" value="AP_endonuc_2"/>
    <property type="match status" value="1"/>
</dbReference>
<dbReference type="OrthoDB" id="128241at2"/>
<dbReference type="PANTHER" id="PTHR12110:SF21">
    <property type="entry name" value="XYLOSE ISOMERASE-LIKE TIM BARREL DOMAIN-CONTAINING PROTEIN"/>
    <property type="match status" value="1"/>
</dbReference>
<evidence type="ECO:0000313" key="2">
    <source>
        <dbReference type="EMBL" id="ADU28570.1"/>
    </source>
</evidence>
<dbReference type="Proteomes" id="UP000001401">
    <property type="component" value="Chromosome"/>
</dbReference>
<sequence length="277" mass="31627">MRLGGPVFFKNHDAESWAEAVKVEGYRAALCPVNYEDGEETINAYKRSAIKNDIVIAEVGAWSNPISPDDEMRRSAIEHCKRQLELAEMLEAKCCVNIAGSRGEQWDGPHVDNFSDDTFTLIVDTVREIIDAVQPKHTFYTLEMMPWVYPDSSDTYLALIKAIERDAFAVHYDPVNIITSPRNYYNNKNMIRDFFKKLSPYIKNCHAKDINLLGKLTVHLEEVIPGKGLLHYQTLLTELNKLDKDTPLIIEHLSTEAEYREAANYIRSVANTMNIDL</sequence>
<dbReference type="RefSeq" id="WP_013486911.1">
    <property type="nucleotide sequence ID" value="NC_014829.1"/>
</dbReference>
<dbReference type="InterPro" id="IPR013022">
    <property type="entry name" value="Xyl_isomerase-like_TIM-brl"/>
</dbReference>
<dbReference type="HOGENOM" id="CLU_080433_0_0_9"/>
<feature type="domain" description="Xylose isomerase-like TIM barrel" evidence="1">
    <location>
        <begin position="37"/>
        <end position="268"/>
    </location>
</feature>
<organism evidence="2 3">
    <name type="scientific">Evansella cellulosilytica (strain ATCC 21833 / DSM 2522 / FERM P-1141 / JCM 9156 / N-4)</name>
    <name type="common">Bacillus cellulosilyticus</name>
    <dbReference type="NCBI Taxonomy" id="649639"/>
    <lineage>
        <taxon>Bacteria</taxon>
        <taxon>Bacillati</taxon>
        <taxon>Bacillota</taxon>
        <taxon>Bacilli</taxon>
        <taxon>Bacillales</taxon>
        <taxon>Bacillaceae</taxon>
        <taxon>Evansella</taxon>
    </lineage>
</organism>
<proteinExistence type="predicted"/>
<reference evidence="2" key="1">
    <citation type="submission" date="2010-12" db="EMBL/GenBank/DDBJ databases">
        <title>Complete sequence of Bacillus cellulosilyticus DSM 2522.</title>
        <authorList>
            <consortium name="US DOE Joint Genome Institute"/>
            <person name="Lucas S."/>
            <person name="Copeland A."/>
            <person name="Lapidus A."/>
            <person name="Cheng J.-F."/>
            <person name="Bruce D."/>
            <person name="Goodwin L."/>
            <person name="Pitluck S."/>
            <person name="Chertkov O."/>
            <person name="Detter J.C."/>
            <person name="Han C."/>
            <person name="Tapia R."/>
            <person name="Land M."/>
            <person name="Hauser L."/>
            <person name="Jeffries C."/>
            <person name="Kyrpides N."/>
            <person name="Ivanova N."/>
            <person name="Mikhailova N."/>
            <person name="Brumm P."/>
            <person name="Mead D."/>
            <person name="Woyke T."/>
        </authorList>
    </citation>
    <scope>NUCLEOTIDE SEQUENCE [LARGE SCALE GENOMIC DNA]</scope>
    <source>
        <strain evidence="2">DSM 2522</strain>
    </source>
</reference>
<dbReference type="InterPro" id="IPR036237">
    <property type="entry name" value="Xyl_isomerase-like_sf"/>
</dbReference>
<name>E6TUY7_EVAC2</name>
<dbReference type="PANTHER" id="PTHR12110">
    <property type="entry name" value="HYDROXYPYRUVATE ISOMERASE"/>
    <property type="match status" value="1"/>
</dbReference>